<dbReference type="NCBIfam" id="NF009520">
    <property type="entry name" value="PRK12881.1"/>
    <property type="match status" value="1"/>
</dbReference>
<dbReference type="FunFam" id="3.20.19.10:FF:000001">
    <property type="entry name" value="Aconitate hydratase"/>
    <property type="match status" value="1"/>
</dbReference>
<dbReference type="InterPro" id="IPR000573">
    <property type="entry name" value="AconitaseA/IPMdHydase_ssu_swvl"/>
</dbReference>
<evidence type="ECO:0000256" key="9">
    <source>
        <dbReference type="ARBA" id="ARBA00023128"/>
    </source>
</evidence>
<evidence type="ECO:0000256" key="5">
    <source>
        <dbReference type="ARBA" id="ARBA00022485"/>
    </source>
</evidence>
<dbReference type="GO" id="GO:0005634">
    <property type="term" value="C:nucleus"/>
    <property type="evidence" value="ECO:0007669"/>
    <property type="project" value="UniProtKB-SubCell"/>
</dbReference>
<sequence>MSAPKPTKTNPHKYLKIVKNKLRNKRDIYVRFLQVMTAYTAHRIDPNGVKSLVKELFKEDQELISGFNTFLPKGFEITLNCEQTPPTNFIDVEYSEALDFVRKVKMGGGGKYLGLPEQFGRKKKEMFQYIKDAVQQKINGWQTKFLTAAGKETLIKSVAYAMPVYSMNVFQLPIELCSEINSMIARFWWGTTSEKKKLPWVSWKKMGSPKKEGGLGFRDLHQFNQALLANQSWKIMRRPTSLLFRLLKSRYFRSTNFLSAPKGYRPSYGWSSLRFGCDLLKKGTQISIGDGQTTQLGIDPWLPTIPPRPPLLLPMINPSNVVNTLINPETNQWNDHLISEYIHHSDQHLIRKIYLPHQRTPDSHIWCHTKDGRYSVKSGYWIAKVNAEDPEPPRPPLASNPDIAAGIWRLQIAPKLKHFIWRVSSNAIGVAANLIRRNMAVNPFCKWCCTELETSDHVLFSCPRAVACWRSTGIPEYPLCDPTVQLEDKIRYLIQLHNDRNIELSTRYLPFWVMWRIWKSRNELFFNRKVNDPTETGRQAVVDTQEWIENVVQTVPSPTSNQNIQRKERRWQRPERGWVKCNYDASHHEGNCDSGMGWIIRNTNGFVLDCGFGKFQGRTSVEEAECSALIWAIQAAWGLGYKTVIFEGDNLNVIRLINGNDTNPRLHHYLGTIRQWRHMFTDIRFTFTSREQNKCADTLSKRARLCTQQWSLYHSCPNFLILDVNNDSRAASSSSSRSLLFSFRSSSFRSPPVSSHLLRRSFVTSLPRLSHSKPFPLRLVSQIRAVSPVLDRLQKTFSSMASEHPFKGIFTTLPKPGGGEFGKFYSLPALNDPRIDKLPYSIRILLESAIRNCDNFQVTKEDVEKIIDWENSAPKQVEIPFKPARVLLQDFTGVPAVVDLACMRDAMNKLGSDSNKINPLVPVDLVIDHSVQVDVARSENAVQANMELEFQRNKERFAFLKWGSTAFQNMLVVPPGSGIVHQVNLEYLGRVVFNTKGLLYPDSVVGTDSHTTMIDGLGVAGWGVGGIEAEATMLGQPMSMVLPGVVGFSLSGKLRNGVTATDLVLTVTQILRKHGVVGKFVEFYGDGMSELSLADRATIANMSPEYGATMGFFPVDHVTLQYLKLTGRSDETVAMIEAYLRANNMFVDYSEPQQERVYSSYLELNLDSVEPCISGPKRPHDRVPLKEMKADWHSCLDSKVGFKGFAIPKEVQEKVVMFSFNGQPAELKHGSVVIAAITSCTNTSNPSVMLGAALVAKKACDLGLQVKPWTKTSLAPGSGVVTKYLLKSGLQKYLNQQGFNIVGYGCTTCIGNSGEIDESVGAAITENDIVAAAVLSGNRNFEGRVHPLTRANYLASPPLVVAYALAGTVNIDFETEPIGKDKSGKDVFLRDIWPTTEEIAQVVQSSVLPDMFRATYESITKGNPMWNQLSVPENTLYSWDPKSTYVHEPPYFKDMTMDPPGPSSVKDAYCLLNLGDSITTDHISPAGSIHKDSPAAKYLLERGVDRKDFNSYGSRRGNDEVMARGTFANIRLVNKLLNGEVGPKTVHIPTGEKLSVFDAAMRYKAAGEATIILAGAEYGSGSSRDWAAKGPMLQGVKAVISKSFERIHRSNLVGMGIIPLCFKSGEDADTLGLTGKERYTIHLPTDISEIRPGQDVTVTTDTGKSFTCTVRFDTEVELAYFNHGGILPYVIRNLSKQ</sequence>
<dbReference type="PROSITE" id="PS00450">
    <property type="entry name" value="ACONITASE_1"/>
    <property type="match status" value="1"/>
</dbReference>
<reference evidence="18 19" key="1">
    <citation type="submission" date="2020-12" db="EMBL/GenBank/DDBJ databases">
        <title>Concerted genomic and epigenomic changes stabilize Arabidopsis allopolyploids.</title>
        <authorList>
            <person name="Chen Z."/>
        </authorList>
    </citation>
    <scope>NUCLEOTIDE SEQUENCE [LARGE SCALE GENOMIC DNA]</scope>
    <source>
        <strain evidence="18">As9502</strain>
        <tissue evidence="18">Leaf</tissue>
    </source>
</reference>
<dbReference type="PROSITE" id="PS51477">
    <property type="entry name" value="PAH"/>
    <property type="match status" value="1"/>
</dbReference>
<keyword evidence="19" id="KW-1185">Reference proteome</keyword>
<comment type="cofactor">
    <cofactor evidence="1">
        <name>[4Fe-4S] cluster</name>
        <dbReference type="ChEBI" id="CHEBI:49883"/>
    </cofactor>
</comment>
<keyword evidence="8" id="KW-0411">Iron-sulfur</keyword>
<dbReference type="Pfam" id="PF02671">
    <property type="entry name" value="PAH"/>
    <property type="match status" value="1"/>
</dbReference>
<dbReference type="GO" id="GO:0006102">
    <property type="term" value="P:isocitrate metabolic process"/>
    <property type="evidence" value="ECO:0007669"/>
    <property type="project" value="UniProtKB-ARBA"/>
</dbReference>
<organism evidence="18 19">
    <name type="scientific">Arabidopsis suecica</name>
    <name type="common">Swedish thale-cress</name>
    <name type="synonym">Cardaminopsis suecica</name>
    <dbReference type="NCBI Taxonomy" id="45249"/>
    <lineage>
        <taxon>Eukaryota</taxon>
        <taxon>Viridiplantae</taxon>
        <taxon>Streptophyta</taxon>
        <taxon>Embryophyta</taxon>
        <taxon>Tracheophyta</taxon>
        <taxon>Spermatophyta</taxon>
        <taxon>Magnoliopsida</taxon>
        <taxon>eudicotyledons</taxon>
        <taxon>Gunneridae</taxon>
        <taxon>Pentapetalae</taxon>
        <taxon>rosids</taxon>
        <taxon>malvids</taxon>
        <taxon>Brassicales</taxon>
        <taxon>Brassicaceae</taxon>
        <taxon>Camelineae</taxon>
        <taxon>Arabidopsis</taxon>
    </lineage>
</organism>
<dbReference type="CDD" id="cd01586">
    <property type="entry name" value="AcnA_IRP"/>
    <property type="match status" value="1"/>
</dbReference>
<evidence type="ECO:0000259" key="14">
    <source>
        <dbReference type="Pfam" id="PF00330"/>
    </source>
</evidence>
<evidence type="ECO:0000256" key="11">
    <source>
        <dbReference type="ARBA" id="ARBA00023242"/>
    </source>
</evidence>
<evidence type="ECO:0000256" key="3">
    <source>
        <dbReference type="ARBA" id="ARBA00007185"/>
    </source>
</evidence>
<keyword evidence="10" id="KW-0456">Lyase</keyword>
<evidence type="ECO:0000256" key="12">
    <source>
        <dbReference type="ARBA" id="ARBA00023501"/>
    </source>
</evidence>
<accession>A0A8T1YQI5</accession>
<dbReference type="Proteomes" id="UP000694251">
    <property type="component" value="Chromosome 12"/>
</dbReference>
<dbReference type="GO" id="GO:0004523">
    <property type="term" value="F:RNA-DNA hybrid ribonuclease activity"/>
    <property type="evidence" value="ECO:0007669"/>
    <property type="project" value="InterPro"/>
</dbReference>
<dbReference type="InterPro" id="IPR044137">
    <property type="entry name" value="AcnA_IRP_Swivel"/>
</dbReference>
<dbReference type="Pfam" id="PF00694">
    <property type="entry name" value="Aconitase_C"/>
    <property type="match status" value="1"/>
</dbReference>
<dbReference type="PANTHER" id="PTHR11670">
    <property type="entry name" value="ACONITASE/IRON-RESPONSIVE ELEMENT FAMILY MEMBER"/>
    <property type="match status" value="1"/>
</dbReference>
<dbReference type="GO" id="GO:0006101">
    <property type="term" value="P:citrate metabolic process"/>
    <property type="evidence" value="ECO:0007669"/>
    <property type="project" value="UniProtKB-ARBA"/>
</dbReference>
<dbReference type="GO" id="GO:0003994">
    <property type="term" value="F:aconitate hydratase activity"/>
    <property type="evidence" value="ECO:0007669"/>
    <property type="project" value="UniProtKB-EC"/>
</dbReference>
<evidence type="ECO:0000259" key="17">
    <source>
        <dbReference type="Pfam" id="PF13966"/>
    </source>
</evidence>
<feature type="domain" description="Aconitase A/isopropylmalate dehydratase small subunit swivel" evidence="15">
    <location>
        <begin position="1496"/>
        <end position="1623"/>
    </location>
</feature>
<evidence type="ECO:0000256" key="10">
    <source>
        <dbReference type="ARBA" id="ARBA00023239"/>
    </source>
</evidence>
<feature type="domain" description="RNase H type-1" evidence="16">
    <location>
        <begin position="582"/>
        <end position="703"/>
    </location>
</feature>
<feature type="domain" description="Aconitase/3-isopropylmalate dehydratase large subunit alpha/beta/alpha" evidence="14">
    <location>
        <begin position="864"/>
        <end position="1367"/>
    </location>
</feature>
<evidence type="ECO:0000256" key="7">
    <source>
        <dbReference type="ARBA" id="ARBA00023004"/>
    </source>
</evidence>
<dbReference type="FunFam" id="3.30.499.10:FF:000005">
    <property type="entry name" value="cytoplasmic aconitate hydratase"/>
    <property type="match status" value="1"/>
</dbReference>
<feature type="domain" description="Reverse transcriptase zinc-binding" evidence="17">
    <location>
        <begin position="374"/>
        <end position="469"/>
    </location>
</feature>
<comment type="catalytic activity">
    <reaction evidence="12">
        <text>citrate = D-threo-isocitrate</text>
        <dbReference type="Rhea" id="RHEA:10336"/>
        <dbReference type="ChEBI" id="CHEBI:15562"/>
        <dbReference type="ChEBI" id="CHEBI:16947"/>
        <dbReference type="EC" id="4.2.1.3"/>
    </reaction>
</comment>
<dbReference type="Pfam" id="PF13966">
    <property type="entry name" value="zf-RVT"/>
    <property type="match status" value="1"/>
</dbReference>
<keyword evidence="6" id="KW-0479">Metal-binding</keyword>
<dbReference type="FunFam" id="3.30.499.10:FF:000002">
    <property type="entry name" value="Aconitate hydratase"/>
    <property type="match status" value="1"/>
</dbReference>
<dbReference type="InterPro" id="IPR018136">
    <property type="entry name" value="Aconitase_4Fe-4S_BS"/>
</dbReference>
<dbReference type="InterPro" id="IPR006249">
    <property type="entry name" value="Aconitase/IRP2"/>
</dbReference>
<dbReference type="GO" id="GO:0046872">
    <property type="term" value="F:metal ion binding"/>
    <property type="evidence" value="ECO:0007669"/>
    <property type="project" value="UniProtKB-KW"/>
</dbReference>
<dbReference type="GO" id="GO:0003676">
    <property type="term" value="F:nucleic acid binding"/>
    <property type="evidence" value="ECO:0007669"/>
    <property type="project" value="InterPro"/>
</dbReference>
<dbReference type="OrthoDB" id="1110547at2759"/>
<dbReference type="CDD" id="cd06222">
    <property type="entry name" value="RNase_H_like"/>
    <property type="match status" value="1"/>
</dbReference>
<keyword evidence="7" id="KW-0408">Iron</keyword>
<keyword evidence="5" id="KW-0004">4Fe-4S</keyword>
<dbReference type="FunFam" id="1.20.1160.11:FF:000001">
    <property type="entry name" value="Paired amphipathic helix protein Sin3"/>
    <property type="match status" value="1"/>
</dbReference>
<evidence type="ECO:0000259" key="16">
    <source>
        <dbReference type="Pfam" id="PF13456"/>
    </source>
</evidence>
<dbReference type="InterPro" id="IPR026960">
    <property type="entry name" value="RVT-Znf"/>
</dbReference>
<dbReference type="EMBL" id="JAEFBJ010000012">
    <property type="protein sequence ID" value="KAG7548105.1"/>
    <property type="molecule type" value="Genomic_DNA"/>
</dbReference>
<dbReference type="Pfam" id="PF13456">
    <property type="entry name" value="RVT_3"/>
    <property type="match status" value="1"/>
</dbReference>
<dbReference type="CDD" id="cd01580">
    <property type="entry name" value="AcnA_IRP_Swivel"/>
    <property type="match status" value="1"/>
</dbReference>
<dbReference type="NCBIfam" id="TIGR01341">
    <property type="entry name" value="aconitase_1"/>
    <property type="match status" value="1"/>
</dbReference>
<dbReference type="Pfam" id="PF00330">
    <property type="entry name" value="Aconitase"/>
    <property type="match status" value="1"/>
</dbReference>
<evidence type="ECO:0000259" key="15">
    <source>
        <dbReference type="Pfam" id="PF00694"/>
    </source>
</evidence>
<evidence type="ECO:0000256" key="13">
    <source>
        <dbReference type="PROSITE-ProRule" id="PRU00810"/>
    </source>
</evidence>
<comment type="similarity">
    <text evidence="3">Belongs to the aconitase/IPM isomerase family.</text>
</comment>
<evidence type="ECO:0000256" key="6">
    <source>
        <dbReference type="ARBA" id="ARBA00022723"/>
    </source>
</evidence>
<dbReference type="InterPro" id="IPR003822">
    <property type="entry name" value="PAH"/>
</dbReference>
<dbReference type="NCBIfam" id="NF006757">
    <property type="entry name" value="PRK09277.1"/>
    <property type="match status" value="1"/>
</dbReference>
<dbReference type="EC" id="4.2.1.3" evidence="4"/>
<comment type="subcellular location">
    <subcellularLocation>
        <location evidence="2 13">Nucleus</location>
    </subcellularLocation>
</comment>
<dbReference type="InterPro" id="IPR002156">
    <property type="entry name" value="RNaseH_domain"/>
</dbReference>
<evidence type="ECO:0000256" key="1">
    <source>
        <dbReference type="ARBA" id="ARBA00001966"/>
    </source>
</evidence>
<proteinExistence type="inferred from homology"/>
<dbReference type="PROSITE" id="PS01244">
    <property type="entry name" value="ACONITASE_2"/>
    <property type="match status" value="1"/>
</dbReference>
<protein>
    <recommendedName>
        <fullName evidence="4">aconitate hydratase</fullName>
        <ecNumber evidence="4">4.2.1.3</ecNumber>
    </recommendedName>
</protein>
<evidence type="ECO:0000313" key="18">
    <source>
        <dbReference type="EMBL" id="KAG7548105.1"/>
    </source>
</evidence>
<keyword evidence="9" id="KW-0496">Mitochondrion</keyword>
<dbReference type="InterPro" id="IPR001030">
    <property type="entry name" value="Acoase/IPM_deHydtase_lsu_aba"/>
</dbReference>
<dbReference type="GO" id="GO:0006355">
    <property type="term" value="P:regulation of DNA-templated transcription"/>
    <property type="evidence" value="ECO:0007669"/>
    <property type="project" value="InterPro"/>
</dbReference>
<evidence type="ECO:0000256" key="2">
    <source>
        <dbReference type="ARBA" id="ARBA00004123"/>
    </source>
</evidence>
<evidence type="ECO:0000256" key="4">
    <source>
        <dbReference type="ARBA" id="ARBA00012926"/>
    </source>
</evidence>
<dbReference type="GO" id="GO:0051539">
    <property type="term" value="F:4 iron, 4 sulfur cluster binding"/>
    <property type="evidence" value="ECO:0007669"/>
    <property type="project" value="UniProtKB-KW"/>
</dbReference>
<dbReference type="InterPro" id="IPR044730">
    <property type="entry name" value="RNase_H-like_dom_plant"/>
</dbReference>
<evidence type="ECO:0000313" key="19">
    <source>
        <dbReference type="Proteomes" id="UP000694251"/>
    </source>
</evidence>
<name>A0A8T1YQI5_ARASU</name>
<keyword evidence="11 13" id="KW-0539">Nucleus</keyword>
<evidence type="ECO:0000256" key="8">
    <source>
        <dbReference type="ARBA" id="ARBA00023014"/>
    </source>
</evidence>
<comment type="caution">
    <text evidence="18">The sequence shown here is derived from an EMBL/GenBank/DDBJ whole genome shotgun (WGS) entry which is preliminary data.</text>
</comment>
<gene>
    <name evidence="18" type="ORF">ISN44_As12g033140</name>
</gene>